<reference evidence="2 3" key="1">
    <citation type="submission" date="2016-11" db="EMBL/GenBank/DDBJ databases">
        <title>Draft Genome Sequences of Nine Cyanobacterial Strains from Diverse Habitats.</title>
        <authorList>
            <person name="Zhu T."/>
            <person name="Hou S."/>
            <person name="Lu X."/>
            <person name="Hess W.R."/>
        </authorList>
    </citation>
    <scope>NUCLEOTIDE SEQUENCE [LARGE SCALE GENOMIC DNA]</scope>
    <source>
        <strain evidence="2 3">IAM M-71</strain>
    </source>
</reference>
<sequence length="140" mass="15460">MKKKLLLTQTIAFFTLCFLPSTVALAGTCAGKSCPPPPLGFTPGQWINFEVVNRTGVTVELQNVPRTRVLFLRPGQQVRFPRQAATEPNLSSLYWDAAPYLLRARLSKPSANTLRVEITPGGTPGDRALYIRDDGRVTIF</sequence>
<accession>A0A1U7IRS9</accession>
<dbReference type="OrthoDB" id="463439at2"/>
<dbReference type="RefSeq" id="WP_073592169.1">
    <property type="nucleotide sequence ID" value="NZ_MRCE01000003.1"/>
</dbReference>
<keyword evidence="1" id="KW-0732">Signal</keyword>
<dbReference type="AlphaFoldDB" id="A0A1U7IRS9"/>
<gene>
    <name evidence="2" type="ORF">NIES2119_04060</name>
</gene>
<feature type="chain" id="PRO_5012391718" evidence="1">
    <location>
        <begin position="27"/>
        <end position="140"/>
    </location>
</feature>
<dbReference type="STRING" id="454136.NIES2119_04060"/>
<comment type="caution">
    <text evidence="2">The sequence shown here is derived from an EMBL/GenBank/DDBJ whole genome shotgun (WGS) entry which is preliminary data.</text>
</comment>
<protein>
    <submittedName>
        <fullName evidence="2">Uncharacterized protein</fullName>
    </submittedName>
</protein>
<evidence type="ECO:0000313" key="2">
    <source>
        <dbReference type="EMBL" id="OKH40106.1"/>
    </source>
</evidence>
<dbReference type="Proteomes" id="UP000185860">
    <property type="component" value="Unassembled WGS sequence"/>
</dbReference>
<evidence type="ECO:0000256" key="1">
    <source>
        <dbReference type="SAM" id="SignalP"/>
    </source>
</evidence>
<proteinExistence type="predicted"/>
<evidence type="ECO:0000313" key="3">
    <source>
        <dbReference type="Proteomes" id="UP000185860"/>
    </source>
</evidence>
<name>A0A1U7IRS9_9CYAN</name>
<organism evidence="2 3">
    <name type="scientific">[Phormidium ambiguum] IAM M-71</name>
    <dbReference type="NCBI Taxonomy" id="454136"/>
    <lineage>
        <taxon>Bacteria</taxon>
        <taxon>Bacillati</taxon>
        <taxon>Cyanobacteriota</taxon>
        <taxon>Cyanophyceae</taxon>
        <taxon>Oscillatoriophycideae</taxon>
        <taxon>Aerosakkonematales</taxon>
        <taxon>Aerosakkonemataceae</taxon>
        <taxon>Floridanema</taxon>
    </lineage>
</organism>
<dbReference type="EMBL" id="MRCE01000003">
    <property type="protein sequence ID" value="OKH40106.1"/>
    <property type="molecule type" value="Genomic_DNA"/>
</dbReference>
<feature type="signal peptide" evidence="1">
    <location>
        <begin position="1"/>
        <end position="26"/>
    </location>
</feature>